<name>A0A7W8C181_9BACT</name>
<sequence length="51" mass="5675">MKMQVVDYATFDGGLGFELGKGDFTLGLNYNLQASEHRTGHGVFGSLRYEF</sequence>
<evidence type="ECO:0000313" key="1">
    <source>
        <dbReference type="EMBL" id="MBB5143708.1"/>
    </source>
</evidence>
<comment type="caution">
    <text evidence="1">The sequence shown here is derived from an EMBL/GenBank/DDBJ whole genome shotgun (WGS) entry which is preliminary data.</text>
</comment>
<evidence type="ECO:0008006" key="3">
    <source>
        <dbReference type="Google" id="ProtNLM"/>
    </source>
</evidence>
<proteinExistence type="predicted"/>
<dbReference type="AlphaFoldDB" id="A0A7W8C181"/>
<protein>
    <recommendedName>
        <fullName evidence="3">Autotransporter outer membrane beta-barrel domain-containing protein</fullName>
    </recommendedName>
</protein>
<dbReference type="Proteomes" id="UP000539075">
    <property type="component" value="Unassembled WGS sequence"/>
</dbReference>
<reference evidence="1 2" key="1">
    <citation type="submission" date="2020-08" db="EMBL/GenBank/DDBJ databases">
        <title>Genomic Encyclopedia of Type Strains, Phase IV (KMG-IV): sequencing the most valuable type-strain genomes for metagenomic binning, comparative biology and taxonomic classification.</title>
        <authorList>
            <person name="Goeker M."/>
        </authorList>
    </citation>
    <scope>NUCLEOTIDE SEQUENCE [LARGE SCALE GENOMIC DNA]</scope>
    <source>
        <strain evidence="1 2">DSM 11275</strain>
    </source>
</reference>
<dbReference type="EMBL" id="JACHGO010000005">
    <property type="protein sequence ID" value="MBB5143708.1"/>
    <property type="molecule type" value="Genomic_DNA"/>
</dbReference>
<dbReference type="RefSeq" id="WP_183719477.1">
    <property type="nucleotide sequence ID" value="NZ_JACHGO010000005.1"/>
</dbReference>
<gene>
    <name evidence="1" type="ORF">HNQ38_001808</name>
</gene>
<evidence type="ECO:0000313" key="2">
    <source>
        <dbReference type="Proteomes" id="UP000539075"/>
    </source>
</evidence>
<organism evidence="1 2">
    <name type="scientific">Desulfovibrio intestinalis</name>
    <dbReference type="NCBI Taxonomy" id="58621"/>
    <lineage>
        <taxon>Bacteria</taxon>
        <taxon>Pseudomonadati</taxon>
        <taxon>Thermodesulfobacteriota</taxon>
        <taxon>Desulfovibrionia</taxon>
        <taxon>Desulfovibrionales</taxon>
        <taxon>Desulfovibrionaceae</taxon>
        <taxon>Desulfovibrio</taxon>
    </lineage>
</organism>
<accession>A0A7W8C181</accession>
<keyword evidence="2" id="KW-1185">Reference proteome</keyword>